<evidence type="ECO:0000256" key="4">
    <source>
        <dbReference type="ARBA" id="ARBA00038440"/>
    </source>
</evidence>
<dbReference type="UniPathway" id="UPA00074">
    <property type="reaction ID" value="UER00126"/>
</dbReference>
<sequence>MNLAVFASGSGSNFEAIIEAINNGEVRGEIKLLVCDHPGAYAVKRAEKHGIPVFTAVLKTFASKAAFEEAVLAELRKHEVELVILAGFMRLIGPVLLSAYEQRILNIHPSLLPAFPGLDAIGQAFAAGVKVSGVTVHYVDAGMDTGPIIAQECVKIDESDTIEDLQRNIQRVEHQLYPQTIQQVIEQIKGSVHS</sequence>
<dbReference type="HAMAP" id="MF_01930">
    <property type="entry name" value="PurN"/>
    <property type="match status" value="1"/>
</dbReference>
<comment type="function">
    <text evidence="6">Catalyzes the transfer of a formyl group from 10-formyltetrahydrofolate to 5-phospho-ribosyl-glycinamide (GAR), producing 5-phospho-ribosyl-N-formylglycinamide (FGAR) and tetrahydrofolate.</text>
</comment>
<dbReference type="Gene3D" id="3.40.50.170">
    <property type="entry name" value="Formyl transferase, N-terminal domain"/>
    <property type="match status" value="1"/>
</dbReference>
<dbReference type="InterPro" id="IPR001555">
    <property type="entry name" value="GART_AS"/>
</dbReference>
<dbReference type="SUPFAM" id="SSF53328">
    <property type="entry name" value="Formyltransferase"/>
    <property type="match status" value="1"/>
</dbReference>
<feature type="site" description="Raises pKa of active site His" evidence="6">
    <location>
        <position position="144"/>
    </location>
</feature>
<accession>A0A1H3G057</accession>
<protein>
    <recommendedName>
        <fullName evidence="6">Phosphoribosylglycinamide formyltransferase</fullName>
        <ecNumber evidence="6">2.1.2.2</ecNumber>
    </recommendedName>
    <alternativeName>
        <fullName evidence="6">5'-phosphoribosylglycinamide transformylase</fullName>
    </alternativeName>
    <alternativeName>
        <fullName evidence="6">GAR transformylase</fullName>
        <shortName evidence="6">GART</shortName>
    </alternativeName>
</protein>
<dbReference type="GO" id="GO:0006189">
    <property type="term" value="P:'de novo' IMP biosynthetic process"/>
    <property type="evidence" value="ECO:0007669"/>
    <property type="project" value="UniProtKB-UniRule"/>
</dbReference>
<dbReference type="Proteomes" id="UP000198935">
    <property type="component" value="Unassembled WGS sequence"/>
</dbReference>
<keyword evidence="9" id="KW-1185">Reference proteome</keyword>
<dbReference type="NCBIfam" id="TIGR00639">
    <property type="entry name" value="PurN"/>
    <property type="match status" value="1"/>
</dbReference>
<proteinExistence type="inferred from homology"/>
<dbReference type="OrthoDB" id="9806170at2"/>
<feature type="active site" description="Proton donor" evidence="6">
    <location>
        <position position="108"/>
    </location>
</feature>
<evidence type="ECO:0000256" key="1">
    <source>
        <dbReference type="ARBA" id="ARBA00005054"/>
    </source>
</evidence>
<dbReference type="AlphaFoldDB" id="A0A1H3G057"/>
<evidence type="ECO:0000256" key="6">
    <source>
        <dbReference type="HAMAP-Rule" id="MF_01930"/>
    </source>
</evidence>
<name>A0A1H3G057_9BACI</name>
<comment type="pathway">
    <text evidence="1 6">Purine metabolism; IMP biosynthesis via de novo pathway; N(2)-formyl-N(1)-(5-phospho-D-ribosyl)glycinamide from N(1)-(5-phospho-D-ribosyl)glycinamide (10-formyl THF route): step 1/1.</text>
</comment>
<dbReference type="Pfam" id="PF00551">
    <property type="entry name" value="Formyl_trans_N"/>
    <property type="match status" value="1"/>
</dbReference>
<evidence type="ECO:0000259" key="7">
    <source>
        <dbReference type="Pfam" id="PF00551"/>
    </source>
</evidence>
<keyword evidence="3 6" id="KW-0658">Purine biosynthesis</keyword>
<evidence type="ECO:0000313" key="8">
    <source>
        <dbReference type="EMBL" id="SDX96703.1"/>
    </source>
</evidence>
<dbReference type="CDD" id="cd08645">
    <property type="entry name" value="FMT_core_GART"/>
    <property type="match status" value="1"/>
</dbReference>
<evidence type="ECO:0000256" key="5">
    <source>
        <dbReference type="ARBA" id="ARBA00047664"/>
    </source>
</evidence>
<dbReference type="FunFam" id="3.40.50.170:FF:000007">
    <property type="entry name" value="Phosphoribosylglycinamide formyltransferase"/>
    <property type="match status" value="1"/>
</dbReference>
<evidence type="ECO:0000256" key="3">
    <source>
        <dbReference type="ARBA" id="ARBA00022755"/>
    </source>
</evidence>
<keyword evidence="2 6" id="KW-0808">Transferase</keyword>
<feature type="binding site" evidence="6">
    <location>
        <position position="64"/>
    </location>
    <ligand>
        <name>(6R)-10-formyltetrahydrofolate</name>
        <dbReference type="ChEBI" id="CHEBI:195366"/>
    </ligand>
</feature>
<comment type="catalytic activity">
    <reaction evidence="5 6">
        <text>N(1)-(5-phospho-beta-D-ribosyl)glycinamide + (6R)-10-formyltetrahydrofolate = N(2)-formyl-N(1)-(5-phospho-beta-D-ribosyl)glycinamide + (6S)-5,6,7,8-tetrahydrofolate + H(+)</text>
        <dbReference type="Rhea" id="RHEA:15053"/>
        <dbReference type="ChEBI" id="CHEBI:15378"/>
        <dbReference type="ChEBI" id="CHEBI:57453"/>
        <dbReference type="ChEBI" id="CHEBI:143788"/>
        <dbReference type="ChEBI" id="CHEBI:147286"/>
        <dbReference type="ChEBI" id="CHEBI:195366"/>
        <dbReference type="EC" id="2.1.2.2"/>
    </reaction>
</comment>
<reference evidence="9" key="1">
    <citation type="submission" date="2016-10" db="EMBL/GenBank/DDBJ databases">
        <authorList>
            <person name="Varghese N."/>
            <person name="Submissions S."/>
        </authorList>
    </citation>
    <scope>NUCLEOTIDE SEQUENCE [LARGE SCALE GENOMIC DNA]</scope>
    <source>
        <strain evidence="9">SP</strain>
    </source>
</reference>
<feature type="domain" description="Formyl transferase N-terminal" evidence="7">
    <location>
        <begin position="1"/>
        <end position="181"/>
    </location>
</feature>
<dbReference type="InterPro" id="IPR002376">
    <property type="entry name" value="Formyl_transf_N"/>
</dbReference>
<feature type="binding site" evidence="6">
    <location>
        <begin position="11"/>
        <end position="13"/>
    </location>
    <ligand>
        <name>N(1)-(5-phospho-beta-D-ribosyl)glycinamide</name>
        <dbReference type="ChEBI" id="CHEBI:143788"/>
    </ligand>
</feature>
<dbReference type="PANTHER" id="PTHR43369">
    <property type="entry name" value="PHOSPHORIBOSYLGLYCINAMIDE FORMYLTRANSFERASE"/>
    <property type="match status" value="1"/>
</dbReference>
<dbReference type="InterPro" id="IPR004607">
    <property type="entry name" value="GART"/>
</dbReference>
<dbReference type="InterPro" id="IPR036477">
    <property type="entry name" value="Formyl_transf_N_sf"/>
</dbReference>
<organism evidence="8 9">
    <name type="scientific">Evansella caseinilytica</name>
    <dbReference type="NCBI Taxonomy" id="1503961"/>
    <lineage>
        <taxon>Bacteria</taxon>
        <taxon>Bacillati</taxon>
        <taxon>Bacillota</taxon>
        <taxon>Bacilli</taxon>
        <taxon>Bacillales</taxon>
        <taxon>Bacillaceae</taxon>
        <taxon>Evansella</taxon>
    </lineage>
</organism>
<feature type="binding site" evidence="6">
    <location>
        <begin position="89"/>
        <end position="92"/>
    </location>
    <ligand>
        <name>(6R)-10-formyltetrahydrofolate</name>
        <dbReference type="ChEBI" id="CHEBI:195366"/>
    </ligand>
</feature>
<dbReference type="GO" id="GO:0004644">
    <property type="term" value="F:phosphoribosylglycinamide formyltransferase activity"/>
    <property type="evidence" value="ECO:0007669"/>
    <property type="project" value="UniProtKB-UniRule"/>
</dbReference>
<dbReference type="GO" id="GO:0005829">
    <property type="term" value="C:cytosol"/>
    <property type="evidence" value="ECO:0007669"/>
    <property type="project" value="TreeGrafter"/>
</dbReference>
<feature type="binding site" evidence="6">
    <location>
        <position position="106"/>
    </location>
    <ligand>
        <name>(6R)-10-formyltetrahydrofolate</name>
        <dbReference type="ChEBI" id="CHEBI:195366"/>
    </ligand>
</feature>
<evidence type="ECO:0000313" key="9">
    <source>
        <dbReference type="Proteomes" id="UP000198935"/>
    </source>
</evidence>
<comment type="similarity">
    <text evidence="4 6">Belongs to the GART family.</text>
</comment>
<dbReference type="EC" id="2.1.2.2" evidence="6"/>
<dbReference type="PROSITE" id="PS00373">
    <property type="entry name" value="GART"/>
    <property type="match status" value="1"/>
</dbReference>
<gene>
    <name evidence="6" type="primary">purN</name>
    <name evidence="8" type="ORF">SAMN05421736_10129</name>
</gene>
<evidence type="ECO:0000256" key="2">
    <source>
        <dbReference type="ARBA" id="ARBA00022679"/>
    </source>
</evidence>
<dbReference type="EMBL" id="FNPI01000001">
    <property type="protein sequence ID" value="SDX96703.1"/>
    <property type="molecule type" value="Genomic_DNA"/>
</dbReference>
<dbReference type="STRING" id="1503961.SAMN05421736_10129"/>
<dbReference type="PANTHER" id="PTHR43369:SF2">
    <property type="entry name" value="PHOSPHORIBOSYLGLYCINAMIDE FORMYLTRANSFERASE"/>
    <property type="match status" value="1"/>
</dbReference>